<evidence type="ECO:0000256" key="2">
    <source>
        <dbReference type="ARBA" id="ARBA00022692"/>
    </source>
</evidence>
<keyword evidence="4 7" id="KW-1133">Transmembrane helix</keyword>
<dbReference type="PANTHER" id="PTHR24161">
    <property type="entry name" value="ANK_REP_REGION DOMAIN-CONTAINING PROTEIN-RELATED"/>
    <property type="match status" value="1"/>
</dbReference>
<dbReference type="SUPFAM" id="SSF48403">
    <property type="entry name" value="Ankyrin repeat"/>
    <property type="match status" value="1"/>
</dbReference>
<dbReference type="InterPro" id="IPR001594">
    <property type="entry name" value="Palmitoyltrfase_DHHC"/>
</dbReference>
<keyword evidence="9" id="KW-1185">Reference proteome</keyword>
<dbReference type="PROSITE" id="PS50216">
    <property type="entry name" value="DHHC"/>
    <property type="match status" value="1"/>
</dbReference>
<evidence type="ECO:0000256" key="5">
    <source>
        <dbReference type="ARBA" id="ARBA00023043"/>
    </source>
</evidence>
<dbReference type="Proteomes" id="UP000749559">
    <property type="component" value="Unassembled WGS sequence"/>
</dbReference>
<feature type="transmembrane region" description="Helical" evidence="7">
    <location>
        <begin position="290"/>
        <end position="308"/>
    </location>
</feature>
<dbReference type="OrthoDB" id="163438at2759"/>
<feature type="transmembrane region" description="Helical" evidence="7">
    <location>
        <begin position="460"/>
        <end position="486"/>
    </location>
</feature>
<dbReference type="GO" id="GO:0019706">
    <property type="term" value="F:protein-cysteine S-palmitoyltransferase activity"/>
    <property type="evidence" value="ECO:0007669"/>
    <property type="project" value="UniProtKB-EC"/>
</dbReference>
<evidence type="ECO:0000313" key="8">
    <source>
        <dbReference type="EMBL" id="CAH1776294.1"/>
    </source>
</evidence>
<keyword evidence="5" id="KW-0040">ANK repeat</keyword>
<organism evidence="8 9">
    <name type="scientific">Owenia fusiformis</name>
    <name type="common">Polychaete worm</name>
    <dbReference type="NCBI Taxonomy" id="6347"/>
    <lineage>
        <taxon>Eukaryota</taxon>
        <taxon>Metazoa</taxon>
        <taxon>Spiralia</taxon>
        <taxon>Lophotrochozoa</taxon>
        <taxon>Annelida</taxon>
        <taxon>Polychaeta</taxon>
        <taxon>Sedentaria</taxon>
        <taxon>Canalipalpata</taxon>
        <taxon>Sabellida</taxon>
        <taxon>Oweniida</taxon>
        <taxon>Oweniidae</taxon>
        <taxon>Owenia</taxon>
    </lineage>
</organism>
<keyword evidence="7" id="KW-0808">Transferase</keyword>
<comment type="caution">
    <text evidence="8">The sequence shown here is derived from an EMBL/GenBank/DDBJ whole genome shotgun (WGS) entry which is preliminary data.</text>
</comment>
<comment type="domain">
    <text evidence="7">The DHHC domain is required for palmitoyltransferase activity.</text>
</comment>
<evidence type="ECO:0000256" key="1">
    <source>
        <dbReference type="ARBA" id="ARBA00004141"/>
    </source>
</evidence>
<proteinExistence type="inferred from homology"/>
<accession>A0A8J1TEH1</accession>
<dbReference type="PANTHER" id="PTHR24161:SF17">
    <property type="entry name" value="PALMITOYLTRANSFERASE"/>
    <property type="match status" value="1"/>
</dbReference>
<dbReference type="InterPro" id="IPR036770">
    <property type="entry name" value="Ankyrin_rpt-contain_sf"/>
</dbReference>
<keyword evidence="6 7" id="KW-0472">Membrane</keyword>
<feature type="transmembrane region" description="Helical" evidence="7">
    <location>
        <begin position="421"/>
        <end position="440"/>
    </location>
</feature>
<dbReference type="PROSITE" id="PS50297">
    <property type="entry name" value="ANK_REP_REGION"/>
    <property type="match status" value="3"/>
</dbReference>
<keyword evidence="2 7" id="KW-0812">Transmembrane</keyword>
<feature type="transmembrane region" description="Helical" evidence="7">
    <location>
        <begin position="320"/>
        <end position="339"/>
    </location>
</feature>
<dbReference type="AlphaFoldDB" id="A0A8J1TEH1"/>
<sequence>MAVAPQNDETQNLMENKHKHQHAGDGCCSGGNGTTTPKMPTIFDVVKSGMLIPVQTLVETDGEEILNSRDDKGHTPAHWAALGGQLQILKFILDNKGLINEPSDNELGQRPIHWACVNGHVSIVDLLLQKGVSIDEVDTKGCTPLIVASQYGKTVLAGYLMGKGARLQITDKDGDNALHWAAFKGQTELMRLLIYSGFNPKQPDNFQQTPLHLACINGNLAGVKELCENDGVEIELPDKNGKTPIMLAMGRKHEDIVIYLKKKAQNKNRLIPKIDFWALLFGPPGNSKGALLFFLVNILFWGYPMYIIKAIPYTWYDLQILHVIFIVLNVIMWISLYHCNTIDPGYLPRNIPEYDLAIKQVAHFDEWKQGRNPLSRLCHTCRTVKTIRSKHCKICNRCIKQMDHHCPYIYNCVGYNNRGSFAIFCCAAFLNGSLAWLISLNCWRMDDYPIFHPPDYMLGGLIHGLVFMALATFLAVSTLFHAAFNLTTNERINKKRYDYLKDGKGNYYNPFNRGFKSNMLEFFHIKRGLTEDEVEYLNVQCV</sequence>
<dbReference type="EMBL" id="CAIIXF020000002">
    <property type="protein sequence ID" value="CAH1776294.1"/>
    <property type="molecule type" value="Genomic_DNA"/>
</dbReference>
<dbReference type="SMART" id="SM00248">
    <property type="entry name" value="ANK"/>
    <property type="match status" value="6"/>
</dbReference>
<evidence type="ECO:0000256" key="3">
    <source>
        <dbReference type="ARBA" id="ARBA00022737"/>
    </source>
</evidence>
<dbReference type="InterPro" id="IPR002110">
    <property type="entry name" value="Ankyrin_rpt"/>
</dbReference>
<evidence type="ECO:0000256" key="7">
    <source>
        <dbReference type="RuleBase" id="RU079119"/>
    </source>
</evidence>
<dbReference type="Gene3D" id="1.25.40.20">
    <property type="entry name" value="Ankyrin repeat-containing domain"/>
    <property type="match status" value="2"/>
</dbReference>
<evidence type="ECO:0000313" key="9">
    <source>
        <dbReference type="Proteomes" id="UP000749559"/>
    </source>
</evidence>
<evidence type="ECO:0000256" key="4">
    <source>
        <dbReference type="ARBA" id="ARBA00022989"/>
    </source>
</evidence>
<dbReference type="PROSITE" id="PS50088">
    <property type="entry name" value="ANK_REPEAT"/>
    <property type="match status" value="5"/>
</dbReference>
<dbReference type="Pfam" id="PF01529">
    <property type="entry name" value="DHHC"/>
    <property type="match status" value="1"/>
</dbReference>
<gene>
    <name evidence="8" type="ORF">OFUS_LOCUS3482</name>
</gene>
<comment type="catalytic activity">
    <reaction evidence="7">
        <text>L-cysteinyl-[protein] + hexadecanoyl-CoA = S-hexadecanoyl-L-cysteinyl-[protein] + CoA</text>
        <dbReference type="Rhea" id="RHEA:36683"/>
        <dbReference type="Rhea" id="RHEA-COMP:10131"/>
        <dbReference type="Rhea" id="RHEA-COMP:11032"/>
        <dbReference type="ChEBI" id="CHEBI:29950"/>
        <dbReference type="ChEBI" id="CHEBI:57287"/>
        <dbReference type="ChEBI" id="CHEBI:57379"/>
        <dbReference type="ChEBI" id="CHEBI:74151"/>
        <dbReference type="EC" id="2.3.1.225"/>
    </reaction>
</comment>
<keyword evidence="3" id="KW-0677">Repeat</keyword>
<reference evidence="8" key="1">
    <citation type="submission" date="2022-03" db="EMBL/GenBank/DDBJ databases">
        <authorList>
            <person name="Martin C."/>
        </authorList>
    </citation>
    <scope>NUCLEOTIDE SEQUENCE</scope>
</reference>
<comment type="similarity">
    <text evidence="7">Belongs to the DHHC palmitoyltransferase family.</text>
</comment>
<dbReference type="EC" id="2.3.1.225" evidence="7"/>
<evidence type="ECO:0000256" key="6">
    <source>
        <dbReference type="ARBA" id="ARBA00023136"/>
    </source>
</evidence>
<name>A0A8J1TEH1_OWEFU</name>
<comment type="subcellular location">
    <subcellularLocation>
        <location evidence="1">Membrane</location>
        <topology evidence="1">Multi-pass membrane protein</topology>
    </subcellularLocation>
</comment>
<protein>
    <recommendedName>
        <fullName evidence="7">Palmitoyltransferase</fullName>
        <ecNumber evidence="7">2.3.1.225</ecNumber>
    </recommendedName>
</protein>
<keyword evidence="7" id="KW-0012">Acyltransferase</keyword>
<dbReference type="Pfam" id="PF12796">
    <property type="entry name" value="Ank_2"/>
    <property type="match status" value="2"/>
</dbReference>
<dbReference type="GO" id="GO:0000139">
    <property type="term" value="C:Golgi membrane"/>
    <property type="evidence" value="ECO:0007669"/>
    <property type="project" value="TreeGrafter"/>
</dbReference>